<keyword evidence="3" id="KW-1185">Reference proteome</keyword>
<protein>
    <submittedName>
        <fullName evidence="2">Uncharacterized protein</fullName>
    </submittedName>
</protein>
<gene>
    <name evidence="2" type="ORF">TM35_000191760</name>
</gene>
<accession>A0A1X0NTB5</accession>
<feature type="signal peptide" evidence="1">
    <location>
        <begin position="1"/>
        <end position="24"/>
    </location>
</feature>
<evidence type="ECO:0000256" key="1">
    <source>
        <dbReference type="SAM" id="SignalP"/>
    </source>
</evidence>
<dbReference type="GeneID" id="39986454"/>
<dbReference type="EMBL" id="NBCO01000019">
    <property type="protein sequence ID" value="ORC87932.1"/>
    <property type="molecule type" value="Genomic_DNA"/>
</dbReference>
<evidence type="ECO:0000313" key="3">
    <source>
        <dbReference type="Proteomes" id="UP000192257"/>
    </source>
</evidence>
<evidence type="ECO:0000313" key="2">
    <source>
        <dbReference type="EMBL" id="ORC87932.1"/>
    </source>
</evidence>
<dbReference type="RefSeq" id="XP_028881998.1">
    <property type="nucleotide sequence ID" value="XM_029026674.1"/>
</dbReference>
<name>A0A1X0NTB5_9TRYP</name>
<proteinExistence type="predicted"/>
<comment type="caution">
    <text evidence="2">The sequence shown here is derived from an EMBL/GenBank/DDBJ whole genome shotgun (WGS) entry which is preliminary data.</text>
</comment>
<reference evidence="2 3" key="1">
    <citation type="submission" date="2017-03" db="EMBL/GenBank/DDBJ databases">
        <title>An alternative strategy for trypanosome survival in the mammalian bloodstream revealed through genome and transcriptome analysis of the ubiquitous bovine parasite Trypanosoma (Megatrypanum) theileri.</title>
        <authorList>
            <person name="Kelly S."/>
            <person name="Ivens A."/>
            <person name="Mott A."/>
            <person name="O'Neill E."/>
            <person name="Emms D."/>
            <person name="Macleod O."/>
            <person name="Voorheis P."/>
            <person name="Matthews J."/>
            <person name="Matthews K."/>
            <person name="Carrington M."/>
        </authorList>
    </citation>
    <scope>NUCLEOTIDE SEQUENCE [LARGE SCALE GENOMIC DNA]</scope>
    <source>
        <strain evidence="2">Edinburgh</strain>
    </source>
</reference>
<dbReference type="Proteomes" id="UP000192257">
    <property type="component" value="Unassembled WGS sequence"/>
</dbReference>
<sequence>MSHFRKRCVLFVLASALVLLVLYANTRDALWSNDDIEETPVEKDNRSFFADGMEESLEPDLGWSGTICDGGSWLNHSKLRQYCQHPAVLSVAVSPVYCEMILRPGPPPCGFYVGGVFRKPLKLLSLDALKQQLRGEPEACFSPATYNGPQSNATLVASDIGNASDAVFEVRPAACPSYRYFSPRVALSILHHASIGRNGRGALITGDSMVRQVLLRLMFFLRGEEVFSERHFQRDVLYVVYEDRDEFIFELGCQHNNLLKKYYPGYRPPSGSSSCPHAAPLGGRVVAIFLYLWDPLLHKFREDALLIKDPPVHISSFMYWFFHEFDRPDNIDKYFSRIRSRAGGAVSNRTAFSDFLYYTTPFTSKISSHCIPDNVRVARNARMCKLIKEMDGKTSIGRGEGQRMSLVDFAAITDARHVERVVDKMHFMCDFEPGYPNVVMRHKVAHISCRDSMNLALLQWTLRLLWARGFAP</sequence>
<organism evidence="2 3">
    <name type="scientific">Trypanosoma theileri</name>
    <dbReference type="NCBI Taxonomy" id="67003"/>
    <lineage>
        <taxon>Eukaryota</taxon>
        <taxon>Discoba</taxon>
        <taxon>Euglenozoa</taxon>
        <taxon>Kinetoplastea</taxon>
        <taxon>Metakinetoplastina</taxon>
        <taxon>Trypanosomatida</taxon>
        <taxon>Trypanosomatidae</taxon>
        <taxon>Trypanosoma</taxon>
    </lineage>
</organism>
<dbReference type="OrthoDB" id="247174at2759"/>
<keyword evidence="1" id="KW-0732">Signal</keyword>
<dbReference type="VEuPathDB" id="TriTrypDB:TM35_000191760"/>
<dbReference type="AlphaFoldDB" id="A0A1X0NTB5"/>
<feature type="chain" id="PRO_5013343898" evidence="1">
    <location>
        <begin position="25"/>
        <end position="472"/>
    </location>
</feature>